<evidence type="ECO:0000256" key="1">
    <source>
        <dbReference type="ARBA" id="ARBA00004370"/>
    </source>
</evidence>
<keyword evidence="4" id="KW-0812">Transmembrane</keyword>
<dbReference type="AlphaFoldDB" id="A0A975JYH6"/>
<keyword evidence="6" id="KW-1185">Reference proteome</keyword>
<dbReference type="RefSeq" id="WP_211695316.1">
    <property type="nucleotide sequence ID" value="NZ_CP046600.1"/>
</dbReference>
<evidence type="ECO:0000256" key="4">
    <source>
        <dbReference type="SAM" id="Phobius"/>
    </source>
</evidence>
<organism evidence="5 6">
    <name type="scientific">Mycobacterium spongiae</name>
    <dbReference type="NCBI Taxonomy" id="886343"/>
    <lineage>
        <taxon>Bacteria</taxon>
        <taxon>Bacillati</taxon>
        <taxon>Actinomycetota</taxon>
        <taxon>Actinomycetes</taxon>
        <taxon>Mycobacteriales</taxon>
        <taxon>Mycobacteriaceae</taxon>
        <taxon>Mycobacterium</taxon>
    </lineage>
</organism>
<accession>A0A975JYH6</accession>
<feature type="region of interest" description="Disordered" evidence="3">
    <location>
        <begin position="1"/>
        <end position="63"/>
    </location>
</feature>
<dbReference type="GO" id="GO:0016020">
    <property type="term" value="C:membrane"/>
    <property type="evidence" value="ECO:0007669"/>
    <property type="project" value="UniProtKB-SubCell"/>
</dbReference>
<feature type="transmembrane region" description="Helical" evidence="4">
    <location>
        <begin position="66"/>
        <end position="87"/>
    </location>
</feature>
<dbReference type="KEGG" id="mspg:F6B93_12095"/>
<sequence length="219" mass="23274">MSKRTASENVFDKVAETDATDESAPAEQDSRSETVDESVSETAGATEAGTDEAADDRPSGKPRRRIGAAAVGLVVVTALASAGLLGWRLKQADDTGAAGRAALDAARNYAIVLTTLDTTDIDKNFQQALDGATGEFKNEYSQGSSQLRQILIDNNASGTGVVVDAAVKSATKTKVDVLLFVDQSVTNTLNPSPRIDRNRVRMTMELVDNRWLASKVEII</sequence>
<keyword evidence="2 4" id="KW-0472">Membrane</keyword>
<gene>
    <name evidence="5" type="ORF">F6B93_12095</name>
</gene>
<dbReference type="PANTHER" id="PTHR37042">
    <property type="entry name" value="OUTER MEMBRANE PROTEIN RV1973"/>
    <property type="match status" value="1"/>
</dbReference>
<evidence type="ECO:0000256" key="3">
    <source>
        <dbReference type="SAM" id="MobiDB-lite"/>
    </source>
</evidence>
<reference evidence="5" key="1">
    <citation type="submission" date="2019-12" db="EMBL/GenBank/DDBJ databases">
        <title>Mycobacterium spongiae sp. nov.</title>
        <authorList>
            <person name="Stinear T."/>
        </authorList>
    </citation>
    <scope>NUCLEOTIDE SEQUENCE</scope>
    <source>
        <strain evidence="5">FSD4b-SM</strain>
    </source>
</reference>
<keyword evidence="4" id="KW-1133">Transmembrane helix</keyword>
<comment type="subcellular location">
    <subcellularLocation>
        <location evidence="1">Membrane</location>
    </subcellularLocation>
</comment>
<evidence type="ECO:0000256" key="2">
    <source>
        <dbReference type="ARBA" id="ARBA00023136"/>
    </source>
</evidence>
<protein>
    <submittedName>
        <fullName evidence="5">Mce protein</fullName>
    </submittedName>
</protein>
<dbReference type="EMBL" id="CP046600">
    <property type="protein sequence ID" value="QUR67743.1"/>
    <property type="molecule type" value="Genomic_DNA"/>
</dbReference>
<dbReference type="Proteomes" id="UP000682202">
    <property type="component" value="Chromosome"/>
</dbReference>
<dbReference type="PANTHER" id="PTHR37042:SF4">
    <property type="entry name" value="OUTER MEMBRANE PROTEIN RV1973"/>
    <property type="match status" value="1"/>
</dbReference>
<proteinExistence type="predicted"/>
<evidence type="ECO:0000313" key="5">
    <source>
        <dbReference type="EMBL" id="QUR67743.1"/>
    </source>
</evidence>
<name>A0A975JYH6_9MYCO</name>
<evidence type="ECO:0000313" key="6">
    <source>
        <dbReference type="Proteomes" id="UP000682202"/>
    </source>
</evidence>